<evidence type="ECO:0000313" key="1">
    <source>
        <dbReference type="EMBL" id="SEG71634.1"/>
    </source>
</evidence>
<name>A0A1H6CF93_9BACT</name>
<proteinExistence type="predicted"/>
<reference evidence="1 2" key="1">
    <citation type="submission" date="2016-10" db="EMBL/GenBank/DDBJ databases">
        <authorList>
            <person name="de Groot N.N."/>
        </authorList>
    </citation>
    <scope>NUCLEOTIDE SEQUENCE [LARGE SCALE GENOMIC DNA]</scope>
    <source>
        <strain evidence="1 2">DSM 22489</strain>
    </source>
</reference>
<dbReference type="EMBL" id="FNVA01000010">
    <property type="protein sequence ID" value="SEG71634.1"/>
    <property type="molecule type" value="Genomic_DNA"/>
</dbReference>
<sequence length="127" mass="13833">MKATIMVTDVFVRFRMIAILPFTQPPQAWEMQVMCIEQVAGILVSLGFLDSETATRLTAASTTITPQPGITTTPMTDFVTLTELVYPDSEPVSMEAQEGHVLIAQGDTTEEELASVGFIPKLDSPVQ</sequence>
<accession>A0A1H6CF93</accession>
<protein>
    <submittedName>
        <fullName evidence="1">Uncharacterized protein</fullName>
    </submittedName>
</protein>
<evidence type="ECO:0000313" key="2">
    <source>
        <dbReference type="Proteomes" id="UP000236728"/>
    </source>
</evidence>
<dbReference type="AlphaFoldDB" id="A0A1H6CF93"/>
<dbReference type="Proteomes" id="UP000236728">
    <property type="component" value="Unassembled WGS sequence"/>
</dbReference>
<dbReference type="RefSeq" id="WP_103935339.1">
    <property type="nucleotide sequence ID" value="NZ_FNVA01000010.1"/>
</dbReference>
<dbReference type="OrthoDB" id="119027at2"/>
<gene>
    <name evidence="1" type="ORF">SAMN05421819_4507</name>
</gene>
<organism evidence="1 2">
    <name type="scientific">Bryocella elongata</name>
    <dbReference type="NCBI Taxonomy" id="863522"/>
    <lineage>
        <taxon>Bacteria</taxon>
        <taxon>Pseudomonadati</taxon>
        <taxon>Acidobacteriota</taxon>
        <taxon>Terriglobia</taxon>
        <taxon>Terriglobales</taxon>
        <taxon>Acidobacteriaceae</taxon>
        <taxon>Bryocella</taxon>
    </lineage>
</organism>
<keyword evidence="2" id="KW-1185">Reference proteome</keyword>